<accession>A0A1X6NBJ6</accession>
<protein>
    <submittedName>
        <fullName evidence="2">Uncharacterized protein</fullName>
    </submittedName>
</protein>
<evidence type="ECO:0000256" key="1">
    <source>
        <dbReference type="SAM" id="MobiDB-lite"/>
    </source>
</evidence>
<dbReference type="EMBL" id="KZ110592">
    <property type="protein sequence ID" value="OSX65753.1"/>
    <property type="molecule type" value="Genomic_DNA"/>
</dbReference>
<dbReference type="OrthoDB" id="5348546at2759"/>
<feature type="compositionally biased region" description="Low complexity" evidence="1">
    <location>
        <begin position="463"/>
        <end position="475"/>
    </location>
</feature>
<dbReference type="Proteomes" id="UP000194127">
    <property type="component" value="Unassembled WGS sequence"/>
</dbReference>
<gene>
    <name evidence="2" type="ORF">POSPLADRAFT_1043352</name>
</gene>
<sequence length="810" mass="87833">MHPIPSPTLKTRDATQHDASGVTVQIRAHTDAPSLLNTTREHPLSFSAPPTILRALAFVLTADDAVPDALRVAVAAPRAAAQVPPQKPHRVGRGPPRRTFFFAVSLPQFCILPAAYSSVSASSSPFTPSVVLASSPTERAHIRYQSSPIHAPSSDYVICARDVRDEESAYTHPSVYPSAKYAHAGYAPARLPPPARSAYAYGYTVMSDALEPPSTSDIDLDVSDDGDETFRGVDNDDIMDMDEDFYTDPDFLSQRRRLSFLTSAERETPFRSKIEGPFSRAFEIAFPTPFIVAAVLVPVLASSIVIPRAAAFGYSMPPITPANSEPPEPTRRMRSSLFALLNPAPEPELPMKVELQEEAEVDVVGDDAPASAESELQQCRNNATLASLTSEHFASQSPETRVRCRARTQSLASSPLSSPPSSPRIAARPIACHEFQEQRQLHPIAGPSTVRHGSALRGDKVKSSSSAAVRASKSSTGSTDPVSKPRPRGPSATRAALTSGPARGRDVGRLPKPAKPAVHPVAERVPNTEDRDANADRSKSNDKRRQRDAAQAPARKRPRLILSDTESEAEDADVKPKTKATASMEEGWKASHTKKETKSVKRPSRPAKAKADGSSDDEAENDAPASHLPTKTVPSKPVSSPPKKQKVAANGKACVRSPVRIPTNLPLPYEEMQGMLIETLATSRASSLPASSLYNGLMASRPALKESASLLGEGPMTKKEWTTAIEDILEAGCQSSGVFGKVESNLKVAADHEVETQWFYVPEKDEDQERATLIKSMMPRPGKRSETKKSKQYYWRPLGKISRWDPEDDL</sequence>
<feature type="compositionally biased region" description="Low complexity" evidence="1">
    <location>
        <begin position="629"/>
        <end position="642"/>
    </location>
</feature>
<dbReference type="RefSeq" id="XP_024342547.1">
    <property type="nucleotide sequence ID" value="XM_024478289.1"/>
</dbReference>
<name>A0A1X6NBJ6_9APHY</name>
<dbReference type="STRING" id="670580.A0A1X6NBJ6"/>
<evidence type="ECO:0000313" key="2">
    <source>
        <dbReference type="EMBL" id="OSX65753.1"/>
    </source>
</evidence>
<feature type="compositionally biased region" description="Basic and acidic residues" evidence="1">
    <location>
        <begin position="586"/>
        <end position="599"/>
    </location>
</feature>
<feature type="compositionally biased region" description="Basic and acidic residues" evidence="1">
    <location>
        <begin position="526"/>
        <end position="548"/>
    </location>
</feature>
<evidence type="ECO:0000313" key="3">
    <source>
        <dbReference type="Proteomes" id="UP000194127"/>
    </source>
</evidence>
<dbReference type="AlphaFoldDB" id="A0A1X6NBJ6"/>
<keyword evidence="3" id="KW-1185">Reference proteome</keyword>
<organism evidence="2 3">
    <name type="scientific">Postia placenta MAD-698-R-SB12</name>
    <dbReference type="NCBI Taxonomy" id="670580"/>
    <lineage>
        <taxon>Eukaryota</taxon>
        <taxon>Fungi</taxon>
        <taxon>Dikarya</taxon>
        <taxon>Basidiomycota</taxon>
        <taxon>Agaricomycotina</taxon>
        <taxon>Agaricomycetes</taxon>
        <taxon>Polyporales</taxon>
        <taxon>Adustoporiaceae</taxon>
        <taxon>Rhodonia</taxon>
    </lineage>
</organism>
<reference evidence="2 3" key="1">
    <citation type="submission" date="2017-04" db="EMBL/GenBank/DDBJ databases">
        <title>Genome Sequence of the Model Brown-Rot Fungus Postia placenta SB12.</title>
        <authorList>
            <consortium name="DOE Joint Genome Institute"/>
            <person name="Gaskell J."/>
            <person name="Kersten P."/>
            <person name="Larrondo L.F."/>
            <person name="Canessa P."/>
            <person name="Martinez D."/>
            <person name="Hibbett D."/>
            <person name="Schmoll M."/>
            <person name="Kubicek C.P."/>
            <person name="Martinez A.T."/>
            <person name="Yadav J."/>
            <person name="Master E."/>
            <person name="Magnuson J.K."/>
            <person name="James T."/>
            <person name="Yaver D."/>
            <person name="Berka R."/>
            <person name="Labutti K."/>
            <person name="Lipzen A."/>
            <person name="Aerts A."/>
            <person name="Barry K."/>
            <person name="Henrissat B."/>
            <person name="Blanchette R."/>
            <person name="Grigoriev I."/>
            <person name="Cullen D."/>
        </authorList>
    </citation>
    <scope>NUCLEOTIDE SEQUENCE [LARGE SCALE GENOMIC DNA]</scope>
    <source>
        <strain evidence="2 3">MAD-698-R-SB12</strain>
    </source>
</reference>
<feature type="region of interest" description="Disordered" evidence="1">
    <location>
        <begin position="1"/>
        <end position="20"/>
    </location>
</feature>
<proteinExistence type="predicted"/>
<dbReference type="GeneID" id="36323239"/>
<feature type="region of interest" description="Disordered" evidence="1">
    <location>
        <begin position="391"/>
        <end position="425"/>
    </location>
</feature>
<feature type="region of interest" description="Disordered" evidence="1">
    <location>
        <begin position="440"/>
        <end position="653"/>
    </location>
</feature>